<evidence type="ECO:0000313" key="1">
    <source>
        <dbReference type="EMBL" id="JAE08635.1"/>
    </source>
</evidence>
<accession>A0A0A9F6L6</accession>
<proteinExistence type="predicted"/>
<reference evidence="1" key="1">
    <citation type="submission" date="2014-09" db="EMBL/GenBank/DDBJ databases">
        <authorList>
            <person name="Magalhaes I.L.F."/>
            <person name="Oliveira U."/>
            <person name="Santos F.R."/>
            <person name="Vidigal T.H.D.A."/>
            <person name="Brescovit A.D."/>
            <person name="Santos A.J."/>
        </authorList>
    </citation>
    <scope>NUCLEOTIDE SEQUENCE</scope>
    <source>
        <tissue evidence="1">Shoot tissue taken approximately 20 cm above the soil surface</tissue>
    </source>
</reference>
<dbReference type="EMBL" id="GBRH01189261">
    <property type="protein sequence ID" value="JAE08635.1"/>
    <property type="molecule type" value="Transcribed_RNA"/>
</dbReference>
<name>A0A0A9F6L6_ARUDO</name>
<protein>
    <submittedName>
        <fullName evidence="1">Uncharacterized protein</fullName>
    </submittedName>
</protein>
<reference evidence="1" key="2">
    <citation type="journal article" date="2015" name="Data Brief">
        <title>Shoot transcriptome of the giant reed, Arundo donax.</title>
        <authorList>
            <person name="Barrero R.A."/>
            <person name="Guerrero F.D."/>
            <person name="Moolhuijzen P."/>
            <person name="Goolsby J.A."/>
            <person name="Tidwell J."/>
            <person name="Bellgard S.E."/>
            <person name="Bellgard M.I."/>
        </authorList>
    </citation>
    <scope>NUCLEOTIDE SEQUENCE</scope>
    <source>
        <tissue evidence="1">Shoot tissue taken approximately 20 cm above the soil surface</tissue>
    </source>
</reference>
<sequence>MTKKKNHMVFTVATFNGSTIPQLIFVHL</sequence>
<organism evidence="1">
    <name type="scientific">Arundo donax</name>
    <name type="common">Giant reed</name>
    <name type="synonym">Donax arundinaceus</name>
    <dbReference type="NCBI Taxonomy" id="35708"/>
    <lineage>
        <taxon>Eukaryota</taxon>
        <taxon>Viridiplantae</taxon>
        <taxon>Streptophyta</taxon>
        <taxon>Embryophyta</taxon>
        <taxon>Tracheophyta</taxon>
        <taxon>Spermatophyta</taxon>
        <taxon>Magnoliopsida</taxon>
        <taxon>Liliopsida</taxon>
        <taxon>Poales</taxon>
        <taxon>Poaceae</taxon>
        <taxon>PACMAD clade</taxon>
        <taxon>Arundinoideae</taxon>
        <taxon>Arundineae</taxon>
        <taxon>Arundo</taxon>
    </lineage>
</organism>
<dbReference type="AlphaFoldDB" id="A0A0A9F6L6"/>